<dbReference type="Gene3D" id="3.30.540.10">
    <property type="entry name" value="Fructose-1,6-Bisphosphatase, subunit A, domain 1"/>
    <property type="match status" value="1"/>
</dbReference>
<dbReference type="PANTHER" id="PTHR30447">
    <property type="entry name" value="FRUCTOSE-1,6-BISPHOSPHATASE CLASS 2"/>
    <property type="match status" value="1"/>
</dbReference>
<evidence type="ECO:0000256" key="7">
    <source>
        <dbReference type="ARBA" id="ARBA00024331"/>
    </source>
</evidence>
<dbReference type="InterPro" id="IPR004464">
    <property type="entry name" value="FBPase_class-2/SBPase"/>
</dbReference>
<evidence type="ECO:0000256" key="4">
    <source>
        <dbReference type="ARBA" id="ARBA00022801"/>
    </source>
</evidence>
<keyword evidence="6 8" id="KW-0119">Carbohydrate metabolism</keyword>
<dbReference type="KEGG" id="pbf:CFX0092_B0338"/>
<reference evidence="11" key="1">
    <citation type="submission" date="2016-01" db="EMBL/GenBank/DDBJ databases">
        <authorList>
            <person name="Mcilroy J.S."/>
            <person name="Karst M S."/>
            <person name="Albertsen M."/>
        </authorList>
    </citation>
    <scope>NUCLEOTIDE SEQUENCE</scope>
    <source>
        <strain evidence="11">Cfx-K</strain>
    </source>
</reference>
<sequence>MSEAPDRNLALELVRATEAAALAAARWVGRGQKEEGDGAAVDALRLLLGTVRMNGIVVIGEGEKDEAPMLYNGEVVGNGSGPLVDVAVDPVEGTNLLAKGLPNSISVVAIAPRGALFDPGPAFYMDKLVVGPEALGKVDIDATTADNLAAVAAAKGLDVSEVTVVILDRPRNKATIQAIREAGARVRLISDGDVAPSLMTALPGTGIDVVMGIGGTPEGVITACAMHGLGGEIQARLAPQSDGERQRLAEAGIDIGRKLTLADLAAGDEHFFAATGITQGDFLRGVRYTATGAVTHSLVTRSRSGTWRTIEAFHRWDKLMEISKVEYA</sequence>
<evidence type="ECO:0000256" key="10">
    <source>
        <dbReference type="PIRSR" id="PIRSR004532-2"/>
    </source>
</evidence>
<dbReference type="SUPFAM" id="SSF56655">
    <property type="entry name" value="Carbohydrate phosphatase"/>
    <property type="match status" value="1"/>
</dbReference>
<evidence type="ECO:0000256" key="3">
    <source>
        <dbReference type="ARBA" id="ARBA00022723"/>
    </source>
</evidence>
<accession>A0A160T7C5</accession>
<dbReference type="GO" id="GO:0042132">
    <property type="term" value="F:fructose 1,6-bisphosphate 1-phosphatase activity"/>
    <property type="evidence" value="ECO:0007669"/>
    <property type="project" value="UniProtKB-EC"/>
</dbReference>
<dbReference type="Pfam" id="PF03320">
    <property type="entry name" value="FBPase_glpX"/>
    <property type="match status" value="1"/>
</dbReference>
<keyword evidence="3 9" id="KW-0479">Metal-binding</keyword>
<dbReference type="FunFam" id="3.40.190.90:FF:000001">
    <property type="entry name" value="Fructose-1,6-bisphosphatase"/>
    <property type="match status" value="1"/>
</dbReference>
<evidence type="ECO:0000256" key="1">
    <source>
        <dbReference type="ARBA" id="ARBA00001273"/>
    </source>
</evidence>
<feature type="binding site" evidence="9">
    <location>
        <position position="89"/>
    </location>
    <ligand>
        <name>Mn(2+)</name>
        <dbReference type="ChEBI" id="CHEBI:29035"/>
        <label>2</label>
    </ligand>
</feature>
<dbReference type="Gene3D" id="3.40.190.90">
    <property type="match status" value="1"/>
</dbReference>
<dbReference type="GO" id="GO:0005829">
    <property type="term" value="C:cytosol"/>
    <property type="evidence" value="ECO:0007669"/>
    <property type="project" value="TreeGrafter"/>
</dbReference>
<feature type="binding site" evidence="9">
    <location>
        <position position="218"/>
    </location>
    <ligand>
        <name>Mn(2+)</name>
        <dbReference type="ChEBI" id="CHEBI:29035"/>
        <label>2</label>
    </ligand>
</feature>
<dbReference type="OrthoDB" id="9779353at2"/>
<comment type="catalytic activity">
    <reaction evidence="1">
        <text>beta-D-fructose 1,6-bisphosphate + H2O = beta-D-fructose 6-phosphate + phosphate</text>
        <dbReference type="Rhea" id="RHEA:11064"/>
        <dbReference type="ChEBI" id="CHEBI:15377"/>
        <dbReference type="ChEBI" id="CHEBI:32966"/>
        <dbReference type="ChEBI" id="CHEBI:43474"/>
        <dbReference type="ChEBI" id="CHEBI:57634"/>
        <dbReference type="EC" id="3.1.3.11"/>
    </reaction>
</comment>
<evidence type="ECO:0000313" key="12">
    <source>
        <dbReference type="Proteomes" id="UP000215027"/>
    </source>
</evidence>
<gene>
    <name evidence="11" type="primary">glpX</name>
    <name evidence="11" type="ORF">CFX0092_B0338</name>
</gene>
<feature type="binding site" evidence="10">
    <location>
        <begin position="191"/>
        <end position="193"/>
    </location>
    <ligand>
        <name>substrate</name>
    </ligand>
</feature>
<evidence type="ECO:0000313" key="11">
    <source>
        <dbReference type="EMBL" id="CUS05872.1"/>
    </source>
</evidence>
<keyword evidence="12" id="KW-1185">Reference proteome</keyword>
<dbReference type="PIRSF" id="PIRSF004532">
    <property type="entry name" value="GlpX"/>
    <property type="match status" value="1"/>
</dbReference>
<feature type="binding site" evidence="10">
    <location>
        <position position="215"/>
    </location>
    <ligand>
        <name>substrate</name>
    </ligand>
</feature>
<evidence type="ECO:0000256" key="9">
    <source>
        <dbReference type="PIRSR" id="PIRSR004532-1"/>
    </source>
</evidence>
<keyword evidence="5 9" id="KW-0464">Manganese</keyword>
<protein>
    <recommendedName>
        <fullName evidence="8">Fructose-1,6-bisphosphatase</fullName>
    </recommendedName>
</protein>
<dbReference type="NCBIfam" id="TIGR00330">
    <property type="entry name" value="glpX"/>
    <property type="match status" value="1"/>
</dbReference>
<name>A0A160T7C5_9CHLR</name>
<organism evidence="11 12">
    <name type="scientific">Candidatus Promineifilum breve</name>
    <dbReference type="NCBI Taxonomy" id="1806508"/>
    <lineage>
        <taxon>Bacteria</taxon>
        <taxon>Bacillati</taxon>
        <taxon>Chloroflexota</taxon>
        <taxon>Ardenticatenia</taxon>
        <taxon>Candidatus Promineifilales</taxon>
        <taxon>Candidatus Promineifilaceae</taxon>
        <taxon>Candidatus Promineifilum</taxon>
    </lineage>
</organism>
<dbReference type="EMBL" id="LN890656">
    <property type="protein sequence ID" value="CUS05872.1"/>
    <property type="molecule type" value="Genomic_DNA"/>
</dbReference>
<dbReference type="GO" id="GO:0006071">
    <property type="term" value="P:glycerol metabolic process"/>
    <property type="evidence" value="ECO:0007669"/>
    <property type="project" value="InterPro"/>
</dbReference>
<feature type="binding site" evidence="10">
    <location>
        <begin position="169"/>
        <end position="171"/>
    </location>
    <ligand>
        <name>substrate</name>
    </ligand>
</feature>
<dbReference type="CDD" id="cd01516">
    <property type="entry name" value="FBPase_glpX"/>
    <property type="match status" value="1"/>
</dbReference>
<dbReference type="GO" id="GO:0030388">
    <property type="term" value="P:fructose 1,6-bisphosphate metabolic process"/>
    <property type="evidence" value="ECO:0007669"/>
    <property type="project" value="TreeGrafter"/>
</dbReference>
<keyword evidence="4 11" id="KW-0378">Hydrolase</keyword>
<comment type="pathway">
    <text evidence="7">Carbohydrate biosynthesis.</text>
</comment>
<feature type="binding site" evidence="10">
    <location>
        <position position="124"/>
    </location>
    <ligand>
        <name>substrate</name>
    </ligand>
</feature>
<evidence type="ECO:0000256" key="6">
    <source>
        <dbReference type="ARBA" id="ARBA00023277"/>
    </source>
</evidence>
<evidence type="ECO:0000256" key="8">
    <source>
        <dbReference type="PIRNR" id="PIRNR004532"/>
    </source>
</evidence>
<dbReference type="AlphaFoldDB" id="A0A160T7C5"/>
<comment type="cofactor">
    <cofactor evidence="9">
        <name>Mn(2+)</name>
        <dbReference type="ChEBI" id="CHEBI:29035"/>
    </cofactor>
</comment>
<feature type="binding site" evidence="9">
    <location>
        <position position="92"/>
    </location>
    <ligand>
        <name>Mn(2+)</name>
        <dbReference type="ChEBI" id="CHEBI:29035"/>
        <label>2</label>
    </ligand>
</feature>
<comment type="similarity">
    <text evidence="2 8">Belongs to the FBPase class 2 family.</text>
</comment>
<feature type="binding site" evidence="10">
    <location>
        <begin position="92"/>
        <end position="94"/>
    </location>
    <ligand>
        <name>substrate</name>
    </ligand>
</feature>
<proteinExistence type="inferred from homology"/>
<feature type="binding site" evidence="9">
    <location>
        <position position="61"/>
    </location>
    <ligand>
        <name>Mn(2+)</name>
        <dbReference type="ChEBI" id="CHEBI:29035"/>
        <label>1</label>
    </ligand>
</feature>
<evidence type="ECO:0000256" key="2">
    <source>
        <dbReference type="ARBA" id="ARBA00008989"/>
    </source>
</evidence>
<feature type="binding site" evidence="9">
    <location>
        <position position="37"/>
    </location>
    <ligand>
        <name>Mn(2+)</name>
        <dbReference type="ChEBI" id="CHEBI:29035"/>
        <label>1</label>
    </ligand>
</feature>
<dbReference type="PANTHER" id="PTHR30447:SF0">
    <property type="entry name" value="FRUCTOSE-1,6-BISPHOSPHATASE 1 CLASS 2-RELATED"/>
    <property type="match status" value="1"/>
</dbReference>
<dbReference type="RefSeq" id="WP_095045223.1">
    <property type="nucleotide sequence ID" value="NZ_LN890656.1"/>
</dbReference>
<dbReference type="GO" id="GO:0006094">
    <property type="term" value="P:gluconeogenesis"/>
    <property type="evidence" value="ECO:0007669"/>
    <property type="project" value="InterPro"/>
</dbReference>
<evidence type="ECO:0000256" key="5">
    <source>
        <dbReference type="ARBA" id="ARBA00023211"/>
    </source>
</evidence>
<dbReference type="GO" id="GO:0046872">
    <property type="term" value="F:metal ion binding"/>
    <property type="evidence" value="ECO:0007669"/>
    <property type="project" value="UniProtKB-KW"/>
</dbReference>
<dbReference type="Proteomes" id="UP000215027">
    <property type="component" value="Chromosome II"/>
</dbReference>